<gene>
    <name evidence="3" type="ORF">D8Y22_14930</name>
</gene>
<reference evidence="3 4" key="1">
    <citation type="submission" date="2018-10" db="EMBL/GenBank/DDBJ databases">
        <title>Natronolimnobius sp. XQ-INN 246 isolated from Inner Mongolia Autonomous Region of China.</title>
        <authorList>
            <person name="Xue Q."/>
        </authorList>
    </citation>
    <scope>NUCLEOTIDE SEQUENCE [LARGE SCALE GENOMIC DNA]</scope>
    <source>
        <strain evidence="3 4">XQ-INN 246</strain>
    </source>
</reference>
<evidence type="ECO:0000256" key="1">
    <source>
        <dbReference type="SAM" id="Coils"/>
    </source>
</evidence>
<protein>
    <recommendedName>
        <fullName evidence="2">Rad50/SbcC-type AAA domain-containing protein</fullName>
    </recommendedName>
</protein>
<dbReference type="GO" id="GO:0000785">
    <property type="term" value="C:chromatin"/>
    <property type="evidence" value="ECO:0007669"/>
    <property type="project" value="TreeGrafter"/>
</dbReference>
<keyword evidence="4" id="KW-1185">Reference proteome</keyword>
<dbReference type="PANTHER" id="PTHR43941">
    <property type="entry name" value="STRUCTURAL MAINTENANCE OF CHROMOSOMES PROTEIN 2"/>
    <property type="match status" value="1"/>
</dbReference>
<feature type="coiled-coil region" evidence="1">
    <location>
        <begin position="351"/>
        <end position="493"/>
    </location>
</feature>
<evidence type="ECO:0000259" key="2">
    <source>
        <dbReference type="Pfam" id="PF13476"/>
    </source>
</evidence>
<dbReference type="PANTHER" id="PTHR43941:SF1">
    <property type="entry name" value="STRUCTURAL MAINTENANCE OF CHROMOSOMES PROTEIN 2"/>
    <property type="match status" value="1"/>
</dbReference>
<keyword evidence="1" id="KW-0175">Coiled coil</keyword>
<dbReference type="GO" id="GO:0000793">
    <property type="term" value="C:condensed chromosome"/>
    <property type="evidence" value="ECO:0007669"/>
    <property type="project" value="TreeGrafter"/>
</dbReference>
<dbReference type="InterPro" id="IPR027417">
    <property type="entry name" value="P-loop_NTPase"/>
</dbReference>
<dbReference type="GO" id="GO:0016887">
    <property type="term" value="F:ATP hydrolysis activity"/>
    <property type="evidence" value="ECO:0007669"/>
    <property type="project" value="InterPro"/>
</dbReference>
<dbReference type="EMBL" id="RBZW01000044">
    <property type="protein sequence ID" value="THE64016.1"/>
    <property type="molecule type" value="Genomic_DNA"/>
</dbReference>
<dbReference type="InterPro" id="IPR038729">
    <property type="entry name" value="Rad50/SbcC_AAA"/>
</dbReference>
<dbReference type="Proteomes" id="UP000318864">
    <property type="component" value="Unassembled WGS sequence"/>
</dbReference>
<proteinExistence type="predicted"/>
<accession>A0A4S3TJ63</accession>
<sequence length="617" mass="70347">MEEGPLELKLENVGGIEEQSLTITEETTFIQGPNAANKSSFLKGLLFVLGARSVPIRSGSTDARVVLSTDDRRIERTAHRRNGTIELSDDAWIDDADAVVLLERFAALLETNPLRTAVGRNDSVESLLKEPMNIEQLEARRSEKMQRKRELAAELESTDDVDERLAARERDLEAKRERVDSLETRLEELYDEQDETISTEDDELEALRERRAELRSDETEQTSQIEQLESSIERLESQLAATTESLEDARDAVDGTDIDELKRERERRRADLEDVTKRLEVLQTVLTANREMRDSEHTGALGYDSGLVGDELTCWACGGEASIEDIDETIDELADLVADDKRRKREHEPEIEALTDRIDEIESTTAEIKQLEADKQEIKQTLSNRQDSLTEHRSRLQAVRDEIDDLDEEITAVESDQATDHADLADEIEETRVELQTVRREIERLEDTCKSLRETRTEREETKAEIEALSAEIQTLTDRIENLENELRTVFNDAMDDLLEVLEFERIERVWLDGEFELVIARQIDGQTRTEHLDHLAESEREMIGLVLALAGYITYDVSDVTPVLVLDSLGAFDSERTRRLVDYFADETEYLVATAHPEADVDSEFETVAFESSTTE</sequence>
<dbReference type="NCBIfam" id="NF045487">
    <property type="entry name" value="ASRP"/>
    <property type="match status" value="1"/>
</dbReference>
<dbReference type="Gene3D" id="3.40.50.300">
    <property type="entry name" value="P-loop containing nucleotide triphosphate hydrolases"/>
    <property type="match status" value="2"/>
</dbReference>
<organism evidence="3 4">
    <name type="scientific">Salinadaptatus halalkaliphilus</name>
    <dbReference type="NCBI Taxonomy" id="2419781"/>
    <lineage>
        <taxon>Archaea</taxon>
        <taxon>Methanobacteriati</taxon>
        <taxon>Methanobacteriota</taxon>
        <taxon>Stenosarchaea group</taxon>
        <taxon>Halobacteria</taxon>
        <taxon>Halobacteriales</taxon>
        <taxon>Natrialbaceae</taxon>
        <taxon>Salinadaptatus</taxon>
    </lineage>
</organism>
<feature type="coiled-coil region" evidence="1">
    <location>
        <begin position="134"/>
        <end position="278"/>
    </location>
</feature>
<dbReference type="RefSeq" id="WP_141465486.1">
    <property type="nucleotide sequence ID" value="NZ_RBZW01000044.1"/>
</dbReference>
<dbReference type="AlphaFoldDB" id="A0A4S3TJ63"/>
<name>A0A4S3TJ63_9EURY</name>
<dbReference type="GO" id="GO:0003682">
    <property type="term" value="F:chromatin binding"/>
    <property type="evidence" value="ECO:0007669"/>
    <property type="project" value="TreeGrafter"/>
</dbReference>
<dbReference type="OrthoDB" id="241568at2157"/>
<dbReference type="GO" id="GO:0006302">
    <property type="term" value="P:double-strand break repair"/>
    <property type="evidence" value="ECO:0007669"/>
    <property type="project" value="InterPro"/>
</dbReference>
<dbReference type="Pfam" id="PF13476">
    <property type="entry name" value="AAA_23"/>
    <property type="match status" value="1"/>
</dbReference>
<feature type="domain" description="Rad50/SbcC-type AAA" evidence="2">
    <location>
        <begin position="7"/>
        <end position="239"/>
    </location>
</feature>
<dbReference type="SUPFAM" id="SSF52540">
    <property type="entry name" value="P-loop containing nucleoside triphosphate hydrolases"/>
    <property type="match status" value="2"/>
</dbReference>
<evidence type="ECO:0000313" key="3">
    <source>
        <dbReference type="EMBL" id="THE64016.1"/>
    </source>
</evidence>
<dbReference type="GO" id="GO:0000796">
    <property type="term" value="C:condensin complex"/>
    <property type="evidence" value="ECO:0007669"/>
    <property type="project" value="TreeGrafter"/>
</dbReference>
<evidence type="ECO:0000313" key="4">
    <source>
        <dbReference type="Proteomes" id="UP000318864"/>
    </source>
</evidence>
<comment type="caution">
    <text evidence="3">The sequence shown here is derived from an EMBL/GenBank/DDBJ whole genome shotgun (WGS) entry which is preliminary data.</text>
</comment>